<dbReference type="EMBL" id="WEGH01000001">
    <property type="protein sequence ID" value="MQY03650.1"/>
    <property type="molecule type" value="Genomic_DNA"/>
</dbReference>
<reference evidence="2 3" key="1">
    <citation type="submission" date="2019-10" db="EMBL/GenBank/DDBJ databases">
        <title>Actinomadura rubteroloni sp. nov. and Actinomadura macrotermitis sp. nov., isolated from the gut of fungus growing-termite Macrotermes natalensis.</title>
        <authorList>
            <person name="Benndorf R."/>
            <person name="Martin K."/>
            <person name="Kuefner M."/>
            <person name="De Beer W."/>
            <person name="Kaster A.-K."/>
            <person name="Vollmers J."/>
            <person name="Poulsen M."/>
            <person name="Beemelmanns C."/>
        </authorList>
    </citation>
    <scope>NUCLEOTIDE SEQUENCE [LARGE SCALE GENOMIC DNA]</scope>
    <source>
        <strain evidence="2 3">RB68</strain>
    </source>
</reference>
<comment type="caution">
    <text evidence="2">The sequence shown here is derived from an EMBL/GenBank/DDBJ whole genome shotgun (WGS) entry which is preliminary data.</text>
</comment>
<evidence type="ECO:0000256" key="1">
    <source>
        <dbReference type="SAM" id="Phobius"/>
    </source>
</evidence>
<feature type="transmembrane region" description="Helical" evidence="1">
    <location>
        <begin position="110"/>
        <end position="131"/>
    </location>
</feature>
<organism evidence="2 3">
    <name type="scientific">Actinomadura macrotermitis</name>
    <dbReference type="NCBI Taxonomy" id="2585200"/>
    <lineage>
        <taxon>Bacteria</taxon>
        <taxon>Bacillati</taxon>
        <taxon>Actinomycetota</taxon>
        <taxon>Actinomycetes</taxon>
        <taxon>Streptosporangiales</taxon>
        <taxon>Thermomonosporaceae</taxon>
        <taxon>Actinomadura</taxon>
    </lineage>
</organism>
<keyword evidence="1" id="KW-0472">Membrane</keyword>
<name>A0A7K0BR44_9ACTN</name>
<feature type="transmembrane region" description="Helical" evidence="1">
    <location>
        <begin position="46"/>
        <end position="68"/>
    </location>
</feature>
<sequence>MRTRVHAIAAVIAFATIATFWVSTVLTELLGSEETVATVKSAIPWGFLLLVPALAATGATGFALARGSRSAVIRAKRRRMPFIIGNGLLVLVPAALYLDQLAAHGRFGPRFYGIQALELLAGAANLALLALNARDGLRLTGRLKKRRRVPQT</sequence>
<dbReference type="RefSeq" id="WP_153531525.1">
    <property type="nucleotide sequence ID" value="NZ_WEGH01000001.1"/>
</dbReference>
<feature type="transmembrane region" description="Helical" evidence="1">
    <location>
        <begin position="80"/>
        <end position="98"/>
    </location>
</feature>
<dbReference type="AlphaFoldDB" id="A0A7K0BR44"/>
<protein>
    <submittedName>
        <fullName evidence="2">Uncharacterized protein</fullName>
    </submittedName>
</protein>
<keyword evidence="1" id="KW-1133">Transmembrane helix</keyword>
<keyword evidence="3" id="KW-1185">Reference proteome</keyword>
<gene>
    <name evidence="2" type="ORF">ACRB68_16950</name>
</gene>
<dbReference type="OrthoDB" id="5195601at2"/>
<proteinExistence type="predicted"/>
<feature type="transmembrane region" description="Helical" evidence="1">
    <location>
        <begin position="7"/>
        <end position="26"/>
    </location>
</feature>
<evidence type="ECO:0000313" key="3">
    <source>
        <dbReference type="Proteomes" id="UP000487268"/>
    </source>
</evidence>
<keyword evidence="1" id="KW-0812">Transmembrane</keyword>
<evidence type="ECO:0000313" key="2">
    <source>
        <dbReference type="EMBL" id="MQY03650.1"/>
    </source>
</evidence>
<dbReference type="Proteomes" id="UP000487268">
    <property type="component" value="Unassembled WGS sequence"/>
</dbReference>
<accession>A0A7K0BR44</accession>